<evidence type="ECO:0000313" key="2">
    <source>
        <dbReference type="Proteomes" id="UP001076464"/>
    </source>
</evidence>
<name>A0ACC6CDL1_9BURK</name>
<proteinExistence type="predicted"/>
<dbReference type="Proteomes" id="UP001076464">
    <property type="component" value="Unassembled WGS sequence"/>
</dbReference>
<sequence>MSAEVTMPESSLDFFNRLLGCRLVEPSGDALGDAQRALSSGHRMAKGGPPQRIASGWAVLTEAGATMQFKLAAEGITYSEATRYEAWLDCLEAFDGRPVMLLEFDKKPIPAGNLARTLDLRHVVICGPKGMEVFDWTAEPDPATGSRTHKVLWRLKADRAKASGAARSQVTA</sequence>
<reference evidence="1" key="1">
    <citation type="submission" date="2022-08" db="EMBL/GenBank/DDBJ databases">
        <title>Genome sequencing of Pelomonas sp. UHG3.</title>
        <authorList>
            <person name="So Y."/>
        </authorList>
    </citation>
    <scope>NUCLEOTIDE SEQUENCE</scope>
    <source>
        <strain evidence="1">UHG3</strain>
    </source>
</reference>
<dbReference type="EMBL" id="JAPPUY010000004">
    <property type="protein sequence ID" value="MCY4746449.1"/>
    <property type="molecule type" value="Genomic_DNA"/>
</dbReference>
<organism evidence="1 2">
    <name type="scientific">Roseateles hydrophilus</name>
    <dbReference type="NCBI Taxonomy" id="2975054"/>
    <lineage>
        <taxon>Bacteria</taxon>
        <taxon>Pseudomonadati</taxon>
        <taxon>Pseudomonadota</taxon>
        <taxon>Betaproteobacteria</taxon>
        <taxon>Burkholderiales</taxon>
        <taxon>Sphaerotilaceae</taxon>
        <taxon>Roseateles</taxon>
    </lineage>
</organism>
<accession>A0ACC6CDL1</accession>
<comment type="caution">
    <text evidence="1">The sequence shown here is derived from an EMBL/GenBank/DDBJ whole genome shotgun (WGS) entry which is preliminary data.</text>
</comment>
<protein>
    <submittedName>
        <fullName evidence="1">Uncharacterized protein</fullName>
    </submittedName>
</protein>
<evidence type="ECO:0000313" key="1">
    <source>
        <dbReference type="EMBL" id="MCY4746449.1"/>
    </source>
</evidence>
<keyword evidence="2" id="KW-1185">Reference proteome</keyword>
<gene>
    <name evidence="1" type="ORF">NYO99_15810</name>
</gene>